<sequence length="298" mass="35033">MIREGREYFRQYWNVAEFLSLIVSYTGIANHVYKMFIVAEILRIFTETKGMGYVKLQEAVLLDELFCYQIGFIMSISTLKFLKLLRFNKRIGILSSTLRVCAEELQSYSVCLMVVFMAFVILFWLLLGRFVREFSTFVYSFESCISMMLKKFNYEDMYAAQPIFTPIAFFTFSLATAVVLINILLSIIIRSFEDVKRDVSLQSNEYEILDFFINRVKMLTGLGKAKVRPLPSMYRDKKKKPKDTVASFPDKVDKLVDFINDFYFENQVDFNSRDFLRKMNLDVSGNNRTFDREKKKAK</sequence>
<keyword evidence="9" id="KW-1185">Reference proteome</keyword>
<evidence type="ECO:0000313" key="8">
    <source>
        <dbReference type="EMBL" id="KFM68416.1"/>
    </source>
</evidence>
<dbReference type="PRINTS" id="PR01433">
    <property type="entry name" value="POLYCYSTIN2"/>
</dbReference>
<dbReference type="STRING" id="407821.A0A087TTH7"/>
<feature type="transmembrane region" description="Helical" evidence="6">
    <location>
        <begin position="65"/>
        <end position="85"/>
    </location>
</feature>
<dbReference type="Proteomes" id="UP000054359">
    <property type="component" value="Unassembled WGS sequence"/>
</dbReference>
<dbReference type="PANTHER" id="PTHR10877">
    <property type="entry name" value="POLYCYSTIN FAMILY MEMBER"/>
    <property type="match status" value="1"/>
</dbReference>
<dbReference type="GO" id="GO:0016020">
    <property type="term" value="C:membrane"/>
    <property type="evidence" value="ECO:0007669"/>
    <property type="project" value="UniProtKB-SubCell"/>
</dbReference>
<feature type="transmembrane region" description="Helical" evidence="6">
    <location>
        <begin position="163"/>
        <end position="189"/>
    </location>
</feature>
<dbReference type="Gene3D" id="1.10.287.70">
    <property type="match status" value="1"/>
</dbReference>
<keyword evidence="5 6" id="KW-0472">Membrane</keyword>
<evidence type="ECO:0000313" key="9">
    <source>
        <dbReference type="Proteomes" id="UP000054359"/>
    </source>
</evidence>
<dbReference type="InterPro" id="IPR051223">
    <property type="entry name" value="Polycystin"/>
</dbReference>
<evidence type="ECO:0000256" key="5">
    <source>
        <dbReference type="ARBA" id="ARBA00023136"/>
    </source>
</evidence>
<dbReference type="AlphaFoldDB" id="A0A087TTH7"/>
<dbReference type="GO" id="GO:0005262">
    <property type="term" value="F:calcium channel activity"/>
    <property type="evidence" value="ECO:0007669"/>
    <property type="project" value="TreeGrafter"/>
</dbReference>
<accession>A0A087TTH7</accession>
<dbReference type="InterPro" id="IPR013122">
    <property type="entry name" value="PKD1_2_channel"/>
</dbReference>
<dbReference type="OMA" id="ELELWID"/>
<organism evidence="8 9">
    <name type="scientific">Stegodyphus mimosarum</name>
    <name type="common">African social velvet spider</name>
    <dbReference type="NCBI Taxonomy" id="407821"/>
    <lineage>
        <taxon>Eukaryota</taxon>
        <taxon>Metazoa</taxon>
        <taxon>Ecdysozoa</taxon>
        <taxon>Arthropoda</taxon>
        <taxon>Chelicerata</taxon>
        <taxon>Arachnida</taxon>
        <taxon>Araneae</taxon>
        <taxon>Araneomorphae</taxon>
        <taxon>Entelegynae</taxon>
        <taxon>Eresoidea</taxon>
        <taxon>Eresidae</taxon>
        <taxon>Stegodyphus</taxon>
    </lineage>
</organism>
<dbReference type="EMBL" id="KK116672">
    <property type="protein sequence ID" value="KFM68416.1"/>
    <property type="molecule type" value="Genomic_DNA"/>
</dbReference>
<name>A0A087TTH7_STEMI</name>
<dbReference type="OrthoDB" id="6430541at2759"/>
<keyword evidence="4 6" id="KW-1133">Transmembrane helix</keyword>
<gene>
    <name evidence="8" type="ORF">X975_19439</name>
</gene>
<dbReference type="GO" id="GO:0005509">
    <property type="term" value="F:calcium ion binding"/>
    <property type="evidence" value="ECO:0007669"/>
    <property type="project" value="InterPro"/>
</dbReference>
<dbReference type="Pfam" id="PF08016">
    <property type="entry name" value="PKD_channel"/>
    <property type="match status" value="1"/>
</dbReference>
<evidence type="ECO:0000256" key="2">
    <source>
        <dbReference type="ARBA" id="ARBA00007200"/>
    </source>
</evidence>
<comment type="subcellular location">
    <subcellularLocation>
        <location evidence="1">Membrane</location>
        <topology evidence="1">Multi-pass membrane protein</topology>
    </subcellularLocation>
</comment>
<proteinExistence type="inferred from homology"/>
<evidence type="ECO:0000256" key="4">
    <source>
        <dbReference type="ARBA" id="ARBA00022989"/>
    </source>
</evidence>
<keyword evidence="3 6" id="KW-0812">Transmembrane</keyword>
<evidence type="ECO:0000256" key="3">
    <source>
        <dbReference type="ARBA" id="ARBA00022692"/>
    </source>
</evidence>
<feature type="transmembrane region" description="Helical" evidence="6">
    <location>
        <begin position="12"/>
        <end position="33"/>
    </location>
</feature>
<evidence type="ECO:0000259" key="7">
    <source>
        <dbReference type="Pfam" id="PF08016"/>
    </source>
</evidence>
<dbReference type="GO" id="GO:0050982">
    <property type="term" value="P:detection of mechanical stimulus"/>
    <property type="evidence" value="ECO:0007669"/>
    <property type="project" value="TreeGrafter"/>
</dbReference>
<evidence type="ECO:0000256" key="6">
    <source>
        <dbReference type="SAM" id="Phobius"/>
    </source>
</evidence>
<reference evidence="8 9" key="1">
    <citation type="submission" date="2013-11" db="EMBL/GenBank/DDBJ databases">
        <title>Genome sequencing of Stegodyphus mimosarum.</title>
        <authorList>
            <person name="Bechsgaard J."/>
        </authorList>
    </citation>
    <scope>NUCLEOTIDE SEQUENCE [LARGE SCALE GENOMIC DNA]</scope>
</reference>
<dbReference type="PANTHER" id="PTHR10877:SF150">
    <property type="entry name" value="REJ DOMAIN-CONTAINING PROTEIN"/>
    <property type="match status" value="1"/>
</dbReference>
<feature type="domain" description="Polycystin cation channel PKD1/PKD2" evidence="7">
    <location>
        <begin position="3"/>
        <end position="195"/>
    </location>
</feature>
<protein>
    <submittedName>
        <fullName evidence="8">Polycystic kidney disease protein 1-like 2</fullName>
    </submittedName>
</protein>
<comment type="similarity">
    <text evidence="2">Belongs to the polycystin family.</text>
</comment>
<dbReference type="InterPro" id="IPR003915">
    <property type="entry name" value="PKD_2"/>
</dbReference>
<feature type="transmembrane region" description="Helical" evidence="6">
    <location>
        <begin position="105"/>
        <end position="127"/>
    </location>
</feature>
<feature type="non-terminal residue" evidence="8">
    <location>
        <position position="298"/>
    </location>
</feature>
<evidence type="ECO:0000256" key="1">
    <source>
        <dbReference type="ARBA" id="ARBA00004141"/>
    </source>
</evidence>
<dbReference type="FunFam" id="1.10.287.70:FF:000086">
    <property type="entry name" value="Polycystic kidney disease 2"/>
    <property type="match status" value="1"/>
</dbReference>